<dbReference type="InterPro" id="IPR006631">
    <property type="entry name" value="DM4_12"/>
</dbReference>
<comment type="caution">
    <text evidence="2">The sequence shown here is derived from an EMBL/GenBank/DDBJ whole genome shotgun (WGS) entry which is preliminary data.</text>
</comment>
<evidence type="ECO:0000313" key="2">
    <source>
        <dbReference type="EMBL" id="KAL1501423.1"/>
    </source>
</evidence>
<dbReference type="Pfam" id="PF07841">
    <property type="entry name" value="DM4_12"/>
    <property type="match status" value="1"/>
</dbReference>
<accession>A0ABD1ERK0</accession>
<evidence type="ECO:0000256" key="1">
    <source>
        <dbReference type="SAM" id="SignalP"/>
    </source>
</evidence>
<keyword evidence="3" id="KW-1185">Reference proteome</keyword>
<proteinExistence type="predicted"/>
<dbReference type="AlphaFoldDB" id="A0ABD1ERK0"/>
<name>A0ABD1ERK0_HYPHA</name>
<protein>
    <submittedName>
        <fullName evidence="2">Uncharacterized protein</fullName>
    </submittedName>
</protein>
<evidence type="ECO:0000313" key="3">
    <source>
        <dbReference type="Proteomes" id="UP001566132"/>
    </source>
</evidence>
<feature type="chain" id="PRO_5044803765" evidence="1">
    <location>
        <begin position="29"/>
        <end position="206"/>
    </location>
</feature>
<dbReference type="EMBL" id="JBDJPC010000005">
    <property type="protein sequence ID" value="KAL1501423.1"/>
    <property type="molecule type" value="Genomic_DNA"/>
</dbReference>
<reference evidence="2 3" key="1">
    <citation type="submission" date="2024-05" db="EMBL/GenBank/DDBJ databases">
        <title>Genetic variation in Jamaican populations of the coffee berry borer (Hypothenemus hampei).</title>
        <authorList>
            <person name="Errbii M."/>
            <person name="Myrie A."/>
        </authorList>
    </citation>
    <scope>NUCLEOTIDE SEQUENCE [LARGE SCALE GENOMIC DNA]</scope>
    <source>
        <strain evidence="2">JA-Hopewell-2020-01-JO</strain>
        <tissue evidence="2">Whole body</tissue>
    </source>
</reference>
<organism evidence="2 3">
    <name type="scientific">Hypothenemus hampei</name>
    <name type="common">Coffee berry borer</name>
    <dbReference type="NCBI Taxonomy" id="57062"/>
    <lineage>
        <taxon>Eukaryota</taxon>
        <taxon>Metazoa</taxon>
        <taxon>Ecdysozoa</taxon>
        <taxon>Arthropoda</taxon>
        <taxon>Hexapoda</taxon>
        <taxon>Insecta</taxon>
        <taxon>Pterygota</taxon>
        <taxon>Neoptera</taxon>
        <taxon>Endopterygota</taxon>
        <taxon>Coleoptera</taxon>
        <taxon>Polyphaga</taxon>
        <taxon>Cucujiformia</taxon>
        <taxon>Curculionidae</taxon>
        <taxon>Scolytinae</taxon>
        <taxon>Hypothenemus</taxon>
    </lineage>
</organism>
<gene>
    <name evidence="2" type="ORF">ABEB36_006745</name>
</gene>
<dbReference type="Proteomes" id="UP001566132">
    <property type="component" value="Unassembled WGS sequence"/>
</dbReference>
<dbReference type="SMART" id="SM00718">
    <property type="entry name" value="DM4_12"/>
    <property type="match status" value="1"/>
</dbReference>
<dbReference type="PANTHER" id="PTHR21398:SF22">
    <property type="entry name" value="IP12060P-RELATED"/>
    <property type="match status" value="1"/>
</dbReference>
<dbReference type="PANTHER" id="PTHR21398">
    <property type="entry name" value="AGAP007094-PA"/>
    <property type="match status" value="1"/>
</dbReference>
<feature type="signal peptide" evidence="1">
    <location>
        <begin position="1"/>
        <end position="28"/>
    </location>
</feature>
<sequence>MWNFQRSTTVFLLYCTVFTSFRIPETKGQLDTIKNPYFHFPYGGPYMGILTAFAIPIKAGTPGDVFLSVNFEAGYNLPTNQTEFAFPPIIGATARQLLYDLFERKLESHGYPGRQCLLRTICESAEKSTSGTGLLGDVLHLILTPSSSLNKNLTAEYEKAEAQAGKLGKCKKYRKKCKFSILKVFTWTEKLLSQKKVSYSNLLKLL</sequence>
<keyword evidence="1" id="KW-0732">Signal</keyword>